<protein>
    <submittedName>
        <fullName evidence="2">Glycosyltransferase, GT2 family</fullName>
    </submittedName>
</protein>
<evidence type="ECO:0000313" key="3">
    <source>
        <dbReference type="Proteomes" id="UP000236732"/>
    </source>
</evidence>
<name>A0A1H6CLB7_9ACTN</name>
<organism evidence="2 3">
    <name type="scientific">Nonomuraea solani</name>
    <dbReference type="NCBI Taxonomy" id="1144553"/>
    <lineage>
        <taxon>Bacteria</taxon>
        <taxon>Bacillati</taxon>
        <taxon>Actinomycetota</taxon>
        <taxon>Actinomycetes</taxon>
        <taxon>Streptosporangiales</taxon>
        <taxon>Streptosporangiaceae</taxon>
        <taxon>Nonomuraea</taxon>
    </lineage>
</organism>
<dbReference type="Gene3D" id="3.90.550.10">
    <property type="entry name" value="Spore Coat Polysaccharide Biosynthesis Protein SpsA, Chain A"/>
    <property type="match status" value="1"/>
</dbReference>
<keyword evidence="3" id="KW-1185">Reference proteome</keyword>
<dbReference type="SUPFAM" id="SSF53448">
    <property type="entry name" value="Nucleotide-diphospho-sugar transferases"/>
    <property type="match status" value="1"/>
</dbReference>
<dbReference type="Gene3D" id="3.40.50.11010">
    <property type="match status" value="1"/>
</dbReference>
<reference evidence="2 3" key="1">
    <citation type="submission" date="2016-10" db="EMBL/GenBank/DDBJ databases">
        <authorList>
            <person name="de Groot N.N."/>
        </authorList>
    </citation>
    <scope>NUCLEOTIDE SEQUENCE [LARGE SCALE GENOMIC DNA]</scope>
    <source>
        <strain evidence="2 3">CGMCC 4.7037</strain>
    </source>
</reference>
<dbReference type="PANTHER" id="PTHR43179">
    <property type="entry name" value="RHAMNOSYLTRANSFERASE WBBL"/>
    <property type="match status" value="1"/>
</dbReference>
<dbReference type="Pfam" id="PF00535">
    <property type="entry name" value="Glycos_transf_2"/>
    <property type="match status" value="1"/>
</dbReference>
<feature type="domain" description="Glycosyltransferase 2-like" evidence="1">
    <location>
        <begin position="13"/>
        <end position="137"/>
    </location>
</feature>
<keyword evidence="2" id="KW-0808">Transferase</keyword>
<dbReference type="InterPro" id="IPR029044">
    <property type="entry name" value="Nucleotide-diphossugar_trans"/>
</dbReference>
<dbReference type="Proteomes" id="UP000236732">
    <property type="component" value="Unassembled WGS sequence"/>
</dbReference>
<dbReference type="OrthoDB" id="9771846at2"/>
<dbReference type="InterPro" id="IPR001173">
    <property type="entry name" value="Glyco_trans_2-like"/>
</dbReference>
<proteinExistence type="predicted"/>
<sequence>MSVPVTDVPTLAVVIVTYNSGQIIEECLASLEPALRGAGAARTIVVDNDSRDDTVARVLAAGPGVELIRTGRNGGFSAGVNAGIAAAPGCDVLVLNADIRLKPGSVRLLRERLGDPGIGIAVPRLAYGDGKLQLSLRRRPTVLRALGEALLGGLTAGMYAPLGELVVDPRAYDKPCTPDWATGAAWLISRPCLDALGPLDERYFLYSEETEYMLRARDHGFAIAYEPRARAVHLGGDQANSSPLWTLAALNRVRLHRERHGRARGALMRLAVALNEALRAVRRGKQDGERHRRALRELATMPEWPEPPGAPPPYVCFSAQDWWYHNRAHSDFQLMRHLAASRKVLIVNSIGMRMPMPGRSTFVARRIARKLRSVAKLVRRVEPRLWVMSPLPLPLYRTSRGRALNAWLIRTQVRAVCALLGLRRPVIVVTIPTAWDAVRPMSRRALVFNRSDRHSAFPESDKATIEALERRLLERADRVVYASRALMAEEAPLTGTRAHFLDHGVDLRHFTPVPAAEQPGDLLAIPGPRIGFFGALDDFVVDFELLERVAVELPRASLVLIGDANGDIERLTKHPNVHWLGFRPYSVIPAYGSGFDVAIMPWLDNDWIRHANPIKLKEFLALGLPVVSTEFDELAHYAGRVRAAAAPEEFIAAIKVSLAEGPPQPPAALRASLANASWTGRAADLAALAERPPNAPE</sequence>
<dbReference type="CDD" id="cd04186">
    <property type="entry name" value="GT_2_like_c"/>
    <property type="match status" value="1"/>
</dbReference>
<dbReference type="SUPFAM" id="SSF53756">
    <property type="entry name" value="UDP-Glycosyltransferase/glycogen phosphorylase"/>
    <property type="match status" value="1"/>
</dbReference>
<evidence type="ECO:0000313" key="2">
    <source>
        <dbReference type="EMBL" id="SEG73547.1"/>
    </source>
</evidence>
<dbReference type="Gene3D" id="3.40.50.2000">
    <property type="entry name" value="Glycogen Phosphorylase B"/>
    <property type="match status" value="1"/>
</dbReference>
<dbReference type="GO" id="GO:0016740">
    <property type="term" value="F:transferase activity"/>
    <property type="evidence" value="ECO:0007669"/>
    <property type="project" value="UniProtKB-KW"/>
</dbReference>
<accession>A0A1H6CLB7</accession>
<dbReference type="AlphaFoldDB" id="A0A1H6CLB7"/>
<dbReference type="PANTHER" id="PTHR43179:SF7">
    <property type="entry name" value="RHAMNOSYLTRANSFERASE WBBL"/>
    <property type="match status" value="1"/>
</dbReference>
<dbReference type="EMBL" id="FNVT01000004">
    <property type="protein sequence ID" value="SEG73547.1"/>
    <property type="molecule type" value="Genomic_DNA"/>
</dbReference>
<dbReference type="RefSeq" id="WP_103956669.1">
    <property type="nucleotide sequence ID" value="NZ_FNVT01000004.1"/>
</dbReference>
<gene>
    <name evidence="2" type="ORF">SAMN05444920_10491</name>
</gene>
<evidence type="ECO:0000259" key="1">
    <source>
        <dbReference type="Pfam" id="PF00535"/>
    </source>
</evidence>
<dbReference type="Pfam" id="PF13692">
    <property type="entry name" value="Glyco_trans_1_4"/>
    <property type="match status" value="1"/>
</dbReference>